<organism evidence="1 2">
    <name type="scientific">Thermosulfidibacter takaii (strain DSM 17441 / JCM 13301 / NBRC 103674 / ABI70S6)</name>
    <dbReference type="NCBI Taxonomy" id="1298851"/>
    <lineage>
        <taxon>Bacteria</taxon>
        <taxon>Pseudomonadati</taxon>
        <taxon>Thermosulfidibacterota</taxon>
        <taxon>Thermosulfidibacteria</taxon>
        <taxon>Thermosulfidibacterales</taxon>
        <taxon>Thermosulfidibacteraceae</taxon>
    </lineage>
</organism>
<evidence type="ECO:0000313" key="2">
    <source>
        <dbReference type="Proteomes" id="UP000063234"/>
    </source>
</evidence>
<dbReference type="Proteomes" id="UP000063234">
    <property type="component" value="Chromosome"/>
</dbReference>
<name>A0A0S3QRB2_THET7</name>
<dbReference type="AlphaFoldDB" id="A0A0S3QRB2"/>
<gene>
    <name evidence="1" type="ORF">TST_0035</name>
</gene>
<sequence>MQQGGFGRGQGGGRGMGRGGCGGFGKGGPGGYCVCPNCGHKVPHERGVPCRTVKCPKCGTFMIRE</sequence>
<keyword evidence="2" id="KW-1185">Reference proteome</keyword>
<dbReference type="KEGG" id="ttk:TST_0035"/>
<dbReference type="STRING" id="1298851.TST_0035"/>
<proteinExistence type="predicted"/>
<evidence type="ECO:0000313" key="1">
    <source>
        <dbReference type="EMBL" id="BAT70845.1"/>
    </source>
</evidence>
<dbReference type="EMBL" id="AP013035">
    <property type="protein sequence ID" value="BAT70845.1"/>
    <property type="molecule type" value="Genomic_DNA"/>
</dbReference>
<accession>A0A0S3QRB2</accession>
<reference evidence="2" key="1">
    <citation type="journal article" date="2018" name="Science">
        <title>A primordial and reversible TCA cycle in a facultatively chemolithoautotrophic thermophile.</title>
        <authorList>
            <person name="Nunoura T."/>
            <person name="Chikaraishi Y."/>
            <person name="Izaki R."/>
            <person name="Suwa T."/>
            <person name="Sato T."/>
            <person name="Harada T."/>
            <person name="Mori K."/>
            <person name="Kato Y."/>
            <person name="Miyazaki M."/>
            <person name="Shimamura S."/>
            <person name="Yanagawa K."/>
            <person name="Shuto A."/>
            <person name="Ohkouchi N."/>
            <person name="Fujita N."/>
            <person name="Takaki Y."/>
            <person name="Atomi H."/>
            <person name="Takai K."/>
        </authorList>
    </citation>
    <scope>NUCLEOTIDE SEQUENCE [LARGE SCALE GENOMIC DNA]</scope>
    <source>
        <strain evidence="2">DSM 17441 / JCM 13301 / NBRC 103674 / ABI70S6</strain>
    </source>
</reference>
<protein>
    <submittedName>
        <fullName evidence="1">Ferredoxin</fullName>
    </submittedName>
</protein>